<proteinExistence type="predicted"/>
<dbReference type="HOGENOM" id="CLU_1816499_0_0_1"/>
<evidence type="ECO:0000313" key="1">
    <source>
        <dbReference type="EMBL" id="KIP06459.1"/>
    </source>
</evidence>
<evidence type="ECO:0000313" key="2">
    <source>
        <dbReference type="Proteomes" id="UP000053257"/>
    </source>
</evidence>
<protein>
    <submittedName>
        <fullName evidence="1">Uncharacterized protein</fullName>
    </submittedName>
</protein>
<organism evidence="1 2">
    <name type="scientific">Phlebiopsis gigantea (strain 11061_1 CR5-6)</name>
    <name type="common">White-rot fungus</name>
    <name type="synonym">Peniophora gigantea</name>
    <dbReference type="NCBI Taxonomy" id="745531"/>
    <lineage>
        <taxon>Eukaryota</taxon>
        <taxon>Fungi</taxon>
        <taxon>Dikarya</taxon>
        <taxon>Basidiomycota</taxon>
        <taxon>Agaricomycotina</taxon>
        <taxon>Agaricomycetes</taxon>
        <taxon>Polyporales</taxon>
        <taxon>Phanerochaetaceae</taxon>
        <taxon>Phlebiopsis</taxon>
    </lineage>
</organism>
<gene>
    <name evidence="1" type="ORF">PHLGIDRAFT_459323</name>
</gene>
<name>A0A0C3NN25_PHLG1</name>
<sequence length="142" mass="15528">MLGLTWAKTYTIRREALSFQSPTHTDYASLYISVFRSVTVCHFILHLRQVYLDGTNTSTTASSSSAIQFASQVVGNLGAPLDLSRRFDEEDSIVRDSLTMSSNPLAAGLPVEDRPLVHSCVLLASHIPPEIDKDTGHLSVPP</sequence>
<dbReference type="Proteomes" id="UP000053257">
    <property type="component" value="Unassembled WGS sequence"/>
</dbReference>
<dbReference type="AlphaFoldDB" id="A0A0C3NN25"/>
<reference evidence="1 2" key="1">
    <citation type="journal article" date="2014" name="PLoS Genet.">
        <title>Analysis of the Phlebiopsis gigantea genome, transcriptome and secretome provides insight into its pioneer colonization strategies of wood.</title>
        <authorList>
            <person name="Hori C."/>
            <person name="Ishida T."/>
            <person name="Igarashi K."/>
            <person name="Samejima M."/>
            <person name="Suzuki H."/>
            <person name="Master E."/>
            <person name="Ferreira P."/>
            <person name="Ruiz-Duenas F.J."/>
            <person name="Held B."/>
            <person name="Canessa P."/>
            <person name="Larrondo L.F."/>
            <person name="Schmoll M."/>
            <person name="Druzhinina I.S."/>
            <person name="Kubicek C.P."/>
            <person name="Gaskell J.A."/>
            <person name="Kersten P."/>
            <person name="St John F."/>
            <person name="Glasner J."/>
            <person name="Sabat G."/>
            <person name="Splinter BonDurant S."/>
            <person name="Syed K."/>
            <person name="Yadav J."/>
            <person name="Mgbeahuruike A.C."/>
            <person name="Kovalchuk A."/>
            <person name="Asiegbu F.O."/>
            <person name="Lackner G."/>
            <person name="Hoffmeister D."/>
            <person name="Rencoret J."/>
            <person name="Gutierrez A."/>
            <person name="Sun H."/>
            <person name="Lindquist E."/>
            <person name="Barry K."/>
            <person name="Riley R."/>
            <person name="Grigoriev I.V."/>
            <person name="Henrissat B."/>
            <person name="Kues U."/>
            <person name="Berka R.M."/>
            <person name="Martinez A.T."/>
            <person name="Covert S.F."/>
            <person name="Blanchette R.A."/>
            <person name="Cullen D."/>
        </authorList>
    </citation>
    <scope>NUCLEOTIDE SEQUENCE [LARGE SCALE GENOMIC DNA]</scope>
    <source>
        <strain evidence="1 2">11061_1 CR5-6</strain>
    </source>
</reference>
<accession>A0A0C3NN25</accession>
<dbReference type="OrthoDB" id="2804213at2759"/>
<dbReference type="EMBL" id="KN840517">
    <property type="protein sequence ID" value="KIP06459.1"/>
    <property type="molecule type" value="Genomic_DNA"/>
</dbReference>
<keyword evidence="2" id="KW-1185">Reference proteome</keyword>